<evidence type="ECO:0000259" key="2">
    <source>
        <dbReference type="PROSITE" id="PS51507"/>
    </source>
</evidence>
<reference evidence="3" key="2">
    <citation type="journal article" date="2004" name="Development">
        <title>Gene expression profiles of transcription factors and signaling molecules in the ascidian embryo: towards a comprehensive understanding of gene networks.</title>
        <authorList>
            <person name="Imai K.S."/>
            <person name="Hino K."/>
            <person name="Yagi K."/>
            <person name="Satoh N."/>
            <person name="Satou Y."/>
        </authorList>
    </citation>
    <scope>NUCLEOTIDE SEQUENCE</scope>
</reference>
<accession>Q4H3B7</accession>
<dbReference type="GO" id="GO:0000976">
    <property type="term" value="F:transcription cis-regulatory region binding"/>
    <property type="evidence" value="ECO:0007669"/>
    <property type="project" value="InterPro"/>
</dbReference>
<reference evidence="3" key="1">
    <citation type="journal article" date="2003" name="Dev. Genes Evol.">
        <title>Genomewide surveys of developmentally relevant genes in Ciona intestinalis.</title>
        <authorList>
            <person name="Satou Y."/>
            <person name="Satoh N."/>
        </authorList>
    </citation>
    <scope>NUCLEOTIDE SEQUENCE</scope>
</reference>
<proteinExistence type="evidence at transcript level"/>
<name>Q4H3B7_CIOIN</name>
<dbReference type="AlphaFoldDB" id="Q4H3B7"/>
<dbReference type="SMART" id="SM01243">
    <property type="entry name" value="IRF-3"/>
    <property type="match status" value="1"/>
</dbReference>
<dbReference type="InterPro" id="IPR019471">
    <property type="entry name" value="Interferon_reg_factor-3"/>
</dbReference>
<dbReference type="KEGG" id="cin:100169882"/>
<dbReference type="OrthoDB" id="6538197at2759"/>
<dbReference type="SUPFAM" id="SSF46785">
    <property type="entry name" value="Winged helix' DNA-binding domain"/>
    <property type="match status" value="1"/>
</dbReference>
<evidence type="ECO:0000256" key="1">
    <source>
        <dbReference type="SAM" id="MobiDB-lite"/>
    </source>
</evidence>
<protein>
    <submittedName>
        <fullName evidence="3">Interferon regulatory factor like protein</fullName>
    </submittedName>
</protein>
<dbReference type="PRINTS" id="PR00267">
    <property type="entry name" value="INTFRNREGFCT"/>
</dbReference>
<sequence>MTDDNEFKLPLRHWLVKKIEESAFDGLEWVNREEKTFKIPWTQKKYPNWEKHCEIFKAWAKHRGSTNLGDPFDFKKLKGNFRCALNKSDDFEEIKERNVSDQQTGNYKIYRLLDKSEVTEKRAQRKRSTAGSSGSNKPPAKQHKRSYTPDTSGWPGGSSVSVKSEYKQELEQKINSDIEQQLSNSMSSSQMDHADQYESGSIFSESINQFHQTISMPSESCSTNLTLLNNFPTNRSVIQQNVSEQISFQNFSNILSPEHVILASPEAAPVDQLYEQPPSFIRSVHPAEEIAQSLPTFETFLQGFNLSREDMLMYKVTLKYNGMVVKSEKLSLAKGVRFMFGSPLLQKNVVEAFRSGERELVDLQTWEFPEQQMLSSNSANIDSILKSTDLGIVLQAQQNGLTAKRLCQSQIFYFDQSNQGGHSVKLERKVAIEVLSHAKWVRSLLEQQRGSNTISPNEGSVKLVIGTKPSSIRSVGLVSLTIQSACADILIKQFSDNDNPSVLASNESSLDVIIRMLDQWAVDPDSNFTP</sequence>
<dbReference type="GO" id="GO:0045893">
    <property type="term" value="P:positive regulation of DNA-templated transcription"/>
    <property type="evidence" value="ECO:0007669"/>
    <property type="project" value="UniProtKB-ARBA"/>
</dbReference>
<dbReference type="PANTHER" id="PTHR11949">
    <property type="entry name" value="INTERFERON REGULATORY FACTOR"/>
    <property type="match status" value="1"/>
</dbReference>
<dbReference type="Pfam" id="PF10401">
    <property type="entry name" value="IRF-3"/>
    <property type="match status" value="1"/>
</dbReference>
<dbReference type="SMART" id="SM00348">
    <property type="entry name" value="IRF"/>
    <property type="match status" value="1"/>
</dbReference>
<evidence type="ECO:0000313" key="3">
    <source>
        <dbReference type="EMBL" id="BAE06510.1"/>
    </source>
</evidence>
<dbReference type="InterPro" id="IPR001346">
    <property type="entry name" value="Interferon_reg_fact_DNA-bd_dom"/>
</dbReference>
<dbReference type="PROSITE" id="PS51507">
    <property type="entry name" value="IRF_2"/>
    <property type="match status" value="1"/>
</dbReference>
<dbReference type="SUPFAM" id="SSF49879">
    <property type="entry name" value="SMAD/FHA domain"/>
    <property type="match status" value="1"/>
</dbReference>
<dbReference type="GeneID" id="100169882"/>
<dbReference type="InterPro" id="IPR036388">
    <property type="entry name" value="WH-like_DNA-bd_sf"/>
</dbReference>
<accession>A0A1W2VR61</accession>
<dbReference type="GO" id="GO:0006357">
    <property type="term" value="P:regulation of transcription by RNA polymerase II"/>
    <property type="evidence" value="ECO:0007669"/>
    <property type="project" value="UniProtKB-ARBA"/>
</dbReference>
<dbReference type="EMBL" id="AB210505">
    <property type="protein sequence ID" value="BAE06510.1"/>
    <property type="molecule type" value="mRNA"/>
</dbReference>
<dbReference type="InterPro" id="IPR008984">
    <property type="entry name" value="SMAD_FHA_dom_sf"/>
</dbReference>
<dbReference type="CDD" id="cd00103">
    <property type="entry name" value="IRF"/>
    <property type="match status" value="1"/>
</dbReference>
<dbReference type="Pfam" id="PF00605">
    <property type="entry name" value="IRF"/>
    <property type="match status" value="1"/>
</dbReference>
<feature type="region of interest" description="Disordered" evidence="1">
    <location>
        <begin position="119"/>
        <end position="168"/>
    </location>
</feature>
<gene>
    <name evidence="3" type="primary">Ci-IRF-like-2</name>
</gene>
<dbReference type="InterPro" id="IPR036390">
    <property type="entry name" value="WH_DNA-bd_sf"/>
</dbReference>
<dbReference type="FunFam" id="1.10.10.10:FF:000831">
    <property type="entry name" value="Interferon regulatory factor like protein"/>
    <property type="match status" value="1"/>
</dbReference>
<dbReference type="InterPro" id="IPR017855">
    <property type="entry name" value="SMAD-like_dom_sf"/>
</dbReference>
<feature type="domain" description="IRF tryptophan pentad repeat" evidence="2">
    <location>
        <begin position="8"/>
        <end position="114"/>
    </location>
</feature>
<dbReference type="PANTHER" id="PTHR11949:SF53">
    <property type="entry name" value="IRF TRYPTOPHAN PENTAD REPEAT DOMAIN-CONTAINING PROTEIN"/>
    <property type="match status" value="1"/>
</dbReference>
<dbReference type="CTD" id="100169882"/>
<dbReference type="GO" id="GO:0003700">
    <property type="term" value="F:DNA-binding transcription factor activity"/>
    <property type="evidence" value="ECO:0007669"/>
    <property type="project" value="InterPro"/>
</dbReference>
<reference evidence="3" key="3">
    <citation type="submission" date="2005-04" db="EMBL/GenBank/DDBJ databases">
        <title>Expressed genes in Ciona intestinalis.</title>
        <authorList>
            <person name="Satou Y."/>
        </authorList>
    </citation>
    <scope>NUCLEOTIDE SEQUENCE</scope>
</reference>
<organism evidence="3">
    <name type="scientific">Ciona intestinalis</name>
    <name type="common">Transparent sea squirt</name>
    <name type="synonym">Ascidia intestinalis</name>
    <dbReference type="NCBI Taxonomy" id="7719"/>
    <lineage>
        <taxon>Eukaryota</taxon>
        <taxon>Metazoa</taxon>
        <taxon>Chordata</taxon>
        <taxon>Tunicata</taxon>
        <taxon>Ascidiacea</taxon>
        <taxon>Phlebobranchia</taxon>
        <taxon>Cionidae</taxon>
        <taxon>Ciona</taxon>
    </lineage>
</organism>
<dbReference type="RefSeq" id="NP_001122338.1">
    <property type="nucleotide sequence ID" value="NM_001128866.1"/>
</dbReference>
<dbReference type="Gene3D" id="1.10.10.10">
    <property type="entry name" value="Winged helix-like DNA-binding domain superfamily/Winged helix DNA-binding domain"/>
    <property type="match status" value="1"/>
</dbReference>
<dbReference type="Gene3D" id="2.60.200.10">
    <property type="match status" value="1"/>
</dbReference>